<evidence type="ECO:0008006" key="4">
    <source>
        <dbReference type="Google" id="ProtNLM"/>
    </source>
</evidence>
<protein>
    <recommendedName>
        <fullName evidence="4">Small EDRK-rich factor-like N-terminal domain-containing protein</fullName>
    </recommendedName>
</protein>
<dbReference type="AlphaFoldDB" id="A0AAV4GZF2"/>
<organism evidence="2 3">
    <name type="scientific">Elysia marginata</name>
    <dbReference type="NCBI Taxonomy" id="1093978"/>
    <lineage>
        <taxon>Eukaryota</taxon>
        <taxon>Metazoa</taxon>
        <taxon>Spiralia</taxon>
        <taxon>Lophotrochozoa</taxon>
        <taxon>Mollusca</taxon>
        <taxon>Gastropoda</taxon>
        <taxon>Heterobranchia</taxon>
        <taxon>Euthyneura</taxon>
        <taxon>Panpulmonata</taxon>
        <taxon>Sacoglossa</taxon>
        <taxon>Placobranchoidea</taxon>
        <taxon>Plakobranchidae</taxon>
        <taxon>Elysia</taxon>
    </lineage>
</organism>
<gene>
    <name evidence="2" type="ORF">ElyMa_002588100</name>
</gene>
<name>A0AAV4GZF2_9GAST</name>
<evidence type="ECO:0000313" key="3">
    <source>
        <dbReference type="Proteomes" id="UP000762676"/>
    </source>
</evidence>
<dbReference type="EMBL" id="BMAT01005335">
    <property type="protein sequence ID" value="GFR91257.1"/>
    <property type="molecule type" value="Genomic_DNA"/>
</dbReference>
<dbReference type="Proteomes" id="UP000762676">
    <property type="component" value="Unassembled WGS sequence"/>
</dbReference>
<feature type="compositionally biased region" description="Basic and acidic residues" evidence="1">
    <location>
        <begin position="28"/>
        <end position="45"/>
    </location>
</feature>
<accession>A0AAV4GZF2</accession>
<proteinExistence type="predicted"/>
<evidence type="ECO:0000313" key="2">
    <source>
        <dbReference type="EMBL" id="GFR91257.1"/>
    </source>
</evidence>
<reference evidence="2 3" key="1">
    <citation type="journal article" date="2021" name="Elife">
        <title>Chloroplast acquisition without the gene transfer in kleptoplastic sea slugs, Plakobranchus ocellatus.</title>
        <authorList>
            <person name="Maeda T."/>
            <person name="Takahashi S."/>
            <person name="Yoshida T."/>
            <person name="Shimamura S."/>
            <person name="Takaki Y."/>
            <person name="Nagai Y."/>
            <person name="Toyoda A."/>
            <person name="Suzuki Y."/>
            <person name="Arimoto A."/>
            <person name="Ishii H."/>
            <person name="Satoh N."/>
            <person name="Nishiyama T."/>
            <person name="Hasebe M."/>
            <person name="Maruyama T."/>
            <person name="Minagawa J."/>
            <person name="Obokata J."/>
            <person name="Shigenobu S."/>
        </authorList>
    </citation>
    <scope>NUCLEOTIDE SEQUENCE [LARGE SCALE GENOMIC DNA]</scope>
</reference>
<feature type="region of interest" description="Disordered" evidence="1">
    <location>
        <begin position="20"/>
        <end position="71"/>
    </location>
</feature>
<sequence>MTIDPPQARAVRVLNTEQLKKKNTRMSQKADARAGKCRNPETPEKKLKRVGAMLQAEKPKPVSRRGISSGT</sequence>
<comment type="caution">
    <text evidence="2">The sequence shown here is derived from an EMBL/GenBank/DDBJ whole genome shotgun (WGS) entry which is preliminary data.</text>
</comment>
<keyword evidence="3" id="KW-1185">Reference proteome</keyword>
<feature type="non-terminal residue" evidence="2">
    <location>
        <position position="71"/>
    </location>
</feature>
<evidence type="ECO:0000256" key="1">
    <source>
        <dbReference type="SAM" id="MobiDB-lite"/>
    </source>
</evidence>